<dbReference type="Proteomes" id="UP000054408">
    <property type="component" value="Unassembled WGS sequence"/>
</dbReference>
<proteinExistence type="predicted"/>
<evidence type="ECO:0000313" key="5">
    <source>
        <dbReference type="EMBL" id="KNC49635.1"/>
    </source>
</evidence>
<dbReference type="InterPro" id="IPR042655">
    <property type="entry name" value="LRC72"/>
</dbReference>
<dbReference type="InterPro" id="IPR025875">
    <property type="entry name" value="Leu-rich_rpt_4"/>
</dbReference>
<dbReference type="InterPro" id="IPR032675">
    <property type="entry name" value="LRR_dom_sf"/>
</dbReference>
<keyword evidence="4" id="KW-0812">Transmembrane</keyword>
<reference evidence="5 6" key="1">
    <citation type="submission" date="2010-05" db="EMBL/GenBank/DDBJ databases">
        <title>The Genome Sequence of Thecamonas trahens ATCC 50062.</title>
        <authorList>
            <consortium name="The Broad Institute Genome Sequencing Platform"/>
            <person name="Russ C."/>
            <person name="Cuomo C."/>
            <person name="Shea T."/>
            <person name="Young S.K."/>
            <person name="Zeng Q."/>
            <person name="Koehrsen M."/>
            <person name="Haas B."/>
            <person name="Borodovsky M."/>
            <person name="Guigo R."/>
            <person name="Alvarado L."/>
            <person name="Berlin A."/>
            <person name="Bochicchio J."/>
            <person name="Borenstein D."/>
            <person name="Chapman S."/>
            <person name="Chen Z."/>
            <person name="Freedman E."/>
            <person name="Gellesch M."/>
            <person name="Goldberg J."/>
            <person name="Griggs A."/>
            <person name="Gujja S."/>
            <person name="Heilman E."/>
            <person name="Heiman D."/>
            <person name="Hepburn T."/>
            <person name="Howarth C."/>
            <person name="Jen D."/>
            <person name="Larson L."/>
            <person name="Mehta T."/>
            <person name="Park D."/>
            <person name="Pearson M."/>
            <person name="Roberts A."/>
            <person name="Saif S."/>
            <person name="Shenoy N."/>
            <person name="Sisk P."/>
            <person name="Stolte C."/>
            <person name="Sykes S."/>
            <person name="Thomson T."/>
            <person name="Walk T."/>
            <person name="White J."/>
            <person name="Yandava C."/>
            <person name="Burger G."/>
            <person name="Gray M.W."/>
            <person name="Holland P.W.H."/>
            <person name="King N."/>
            <person name="Lang F.B.F."/>
            <person name="Roger A.J."/>
            <person name="Ruiz-Trillo I."/>
            <person name="Lander E."/>
            <person name="Nusbaum C."/>
        </authorList>
    </citation>
    <scope>NUCLEOTIDE SEQUENCE [LARGE SCALE GENOMIC DNA]</scope>
    <source>
        <strain evidence="5 6">ATCC 50062</strain>
    </source>
</reference>
<dbReference type="RefSeq" id="XP_013757772.1">
    <property type="nucleotide sequence ID" value="XM_013902318.1"/>
</dbReference>
<evidence type="ECO:0000256" key="1">
    <source>
        <dbReference type="ARBA" id="ARBA00022614"/>
    </source>
</evidence>
<keyword evidence="6" id="KW-1185">Reference proteome</keyword>
<sequence length="888" mass="95484">MVSVEVLLGASRSQRRHKGETTEQFLGRLTHLALEERNISDLTNLGLCRAALVVHLFSNVLTSTAGISACPRLTHLAVQDNALSSLDDLAALRSLATLHVSSNALTSLKGLEACTALEELYIQNQRVPATADPRPFALTSSVLAYLAPRLRVLNISGNNIRDPRPLSVLTALRSLDISSNAISSLDAVQDLAAELPVIGLLDVRGNPRLGRPLRYRRSLIVAAPTLTTLDGRDIKSNEREFALAWDASRASVSSRARRRRRLPSSTSTSLALEGSAPGSRSSSRPSPLTSNPLPRVLPGAHGGPTGAVVRLAGRVLAASKNGRRYVWIKNGYIGDRFCGLDENSKCDLEGYAFYVAGFVVPCIFMAIICLLAIPVFLLVRTCCACCCSGKSTYTRNTILVVKIGLAVCLVGVLFGFYFGYAGNKKASDGIKGLTRVAISTGENLVQRIDNIRRRIISASTAPPNADQNLQSAVDAGNDVIDTIRDIDTKVGTVNSYRFAAINIGFIFPSLFAFLSFTLGIGNLRFCWIHIFSAMFVLFALFFLWISTGLHWLIEILFSDLCFEARDFLFTPPAQRRTQNNPLEAVFHCSANDTSNPFRALATVINDGIDRAVSIACTALTEPTRTLPDGSEVGGICHLGLNCDNTGFPSVPCSEATLPSYQESTLYSERVGAPGAVISLLQCTQSSNPCVDGINKTVADTVYNSVNDVIIYRNILRGDVQPILECDFLNNLLSAINGVVCNDLVGGFGDIRKSQLSCSILFILAVVLMILGQKRFLALSQASNANGSPASIDDFDNEKDVELDALDGEQNLGNTGAVALARNPSYNGGHSLSDSSSYSADLPVYNAPALSGPPPAYNPDYDSMEMPGGDFDDFDAAAPAMNFDEKKKA</sequence>
<protein>
    <submittedName>
        <fullName evidence="5">Uncharacterized protein</fullName>
    </submittedName>
</protein>
<keyword evidence="4" id="KW-1133">Transmembrane helix</keyword>
<dbReference type="STRING" id="461836.A0A0L0DBN0"/>
<dbReference type="OrthoDB" id="10262005at2759"/>
<dbReference type="PANTHER" id="PTHR46759:SF1">
    <property type="entry name" value="LEUCINE-RICH REPEAT-CONTAINING PROTEIN 72"/>
    <property type="match status" value="1"/>
</dbReference>
<keyword evidence="1" id="KW-0433">Leucine-rich repeat</keyword>
<dbReference type="Pfam" id="PF12799">
    <property type="entry name" value="LRR_4"/>
    <property type="match status" value="1"/>
</dbReference>
<accession>A0A0L0DBN0</accession>
<feature type="region of interest" description="Disordered" evidence="3">
    <location>
        <begin position="850"/>
        <end position="888"/>
    </location>
</feature>
<feature type="transmembrane region" description="Helical" evidence="4">
    <location>
        <begin position="530"/>
        <end position="553"/>
    </location>
</feature>
<evidence type="ECO:0000313" key="6">
    <source>
        <dbReference type="Proteomes" id="UP000054408"/>
    </source>
</evidence>
<keyword evidence="2" id="KW-0677">Repeat</keyword>
<dbReference type="Gene3D" id="3.80.10.10">
    <property type="entry name" value="Ribonuclease Inhibitor"/>
    <property type="match status" value="2"/>
</dbReference>
<feature type="transmembrane region" description="Helical" evidence="4">
    <location>
        <begin position="498"/>
        <end position="518"/>
    </location>
</feature>
<name>A0A0L0DBN0_THETB</name>
<dbReference type="GeneID" id="25569813"/>
<feature type="compositionally biased region" description="Low complexity" evidence="3">
    <location>
        <begin position="263"/>
        <end position="294"/>
    </location>
</feature>
<dbReference type="InterPro" id="IPR001611">
    <property type="entry name" value="Leu-rich_rpt"/>
</dbReference>
<keyword evidence="4" id="KW-0472">Membrane</keyword>
<dbReference type="EMBL" id="GL349456">
    <property type="protein sequence ID" value="KNC49635.1"/>
    <property type="molecule type" value="Genomic_DNA"/>
</dbReference>
<gene>
    <name evidence="5" type="ORF">AMSG_11898</name>
</gene>
<organism evidence="5 6">
    <name type="scientific">Thecamonas trahens ATCC 50062</name>
    <dbReference type="NCBI Taxonomy" id="461836"/>
    <lineage>
        <taxon>Eukaryota</taxon>
        <taxon>Apusozoa</taxon>
        <taxon>Apusomonadida</taxon>
        <taxon>Apusomonadidae</taxon>
        <taxon>Thecamonas</taxon>
    </lineage>
</organism>
<feature type="transmembrane region" description="Helical" evidence="4">
    <location>
        <begin position="351"/>
        <end position="379"/>
    </location>
</feature>
<dbReference type="CDD" id="cd21340">
    <property type="entry name" value="PPP1R42"/>
    <property type="match status" value="1"/>
</dbReference>
<dbReference type="AlphaFoldDB" id="A0A0L0DBN0"/>
<evidence type="ECO:0000256" key="4">
    <source>
        <dbReference type="SAM" id="Phobius"/>
    </source>
</evidence>
<dbReference type="SUPFAM" id="SSF52058">
    <property type="entry name" value="L domain-like"/>
    <property type="match status" value="1"/>
</dbReference>
<feature type="transmembrane region" description="Helical" evidence="4">
    <location>
        <begin position="399"/>
        <end position="420"/>
    </location>
</feature>
<dbReference type="PROSITE" id="PS51450">
    <property type="entry name" value="LRR"/>
    <property type="match status" value="4"/>
</dbReference>
<dbReference type="eggNOG" id="KOG0531">
    <property type="taxonomic scope" value="Eukaryota"/>
</dbReference>
<evidence type="ECO:0000256" key="2">
    <source>
        <dbReference type="ARBA" id="ARBA00022737"/>
    </source>
</evidence>
<evidence type="ECO:0000256" key="3">
    <source>
        <dbReference type="SAM" id="MobiDB-lite"/>
    </source>
</evidence>
<dbReference type="PANTHER" id="PTHR46759">
    <property type="entry name" value="LEUCINE-RICH REPEAT-CONTAINING PROTEIN 72"/>
    <property type="match status" value="1"/>
</dbReference>
<feature type="region of interest" description="Disordered" evidence="3">
    <location>
        <begin position="255"/>
        <end position="296"/>
    </location>
</feature>